<gene>
    <name evidence="3" type="ORF">PoB_000255700</name>
</gene>
<evidence type="ECO:0000313" key="3">
    <source>
        <dbReference type="EMBL" id="GFN76051.1"/>
    </source>
</evidence>
<dbReference type="GO" id="GO:0070095">
    <property type="term" value="F:fructose-6-phosphate binding"/>
    <property type="evidence" value="ECO:0007669"/>
    <property type="project" value="TreeGrafter"/>
</dbReference>
<dbReference type="GO" id="GO:0005829">
    <property type="term" value="C:cytosol"/>
    <property type="evidence" value="ECO:0007669"/>
    <property type="project" value="TreeGrafter"/>
</dbReference>
<reference evidence="3 4" key="1">
    <citation type="journal article" date="2021" name="Elife">
        <title>Chloroplast acquisition without the gene transfer in kleptoplastic sea slugs, Plakobranchus ocellatus.</title>
        <authorList>
            <person name="Maeda T."/>
            <person name="Takahashi S."/>
            <person name="Yoshida T."/>
            <person name="Shimamura S."/>
            <person name="Takaki Y."/>
            <person name="Nagai Y."/>
            <person name="Toyoda A."/>
            <person name="Suzuki Y."/>
            <person name="Arimoto A."/>
            <person name="Ishii H."/>
            <person name="Satoh N."/>
            <person name="Nishiyama T."/>
            <person name="Hasebe M."/>
            <person name="Maruyama T."/>
            <person name="Minagawa J."/>
            <person name="Obokata J."/>
            <person name="Shigenobu S."/>
        </authorList>
    </citation>
    <scope>NUCLEOTIDE SEQUENCE [LARGE SCALE GENOMIC DNA]</scope>
</reference>
<accession>A0AAV3XZW1</accession>
<dbReference type="SUPFAM" id="SSF53697">
    <property type="entry name" value="SIS domain"/>
    <property type="match status" value="1"/>
</dbReference>
<dbReference type="PROSITE" id="PS51464">
    <property type="entry name" value="SIS"/>
    <property type="match status" value="1"/>
</dbReference>
<dbReference type="AlphaFoldDB" id="A0AAV3XZW1"/>
<feature type="domain" description="SIS" evidence="2">
    <location>
        <begin position="84"/>
        <end position="269"/>
    </location>
</feature>
<dbReference type="GO" id="GO:0030246">
    <property type="term" value="F:carbohydrate binding"/>
    <property type="evidence" value="ECO:0007669"/>
    <property type="project" value="TreeGrafter"/>
</dbReference>
<dbReference type="EMBL" id="BLXT01000334">
    <property type="protein sequence ID" value="GFN76051.1"/>
    <property type="molecule type" value="Genomic_DNA"/>
</dbReference>
<sequence length="306" mass="33226">MSTLQESRQTEATKSPVFTDASVEAIPITERPNPLSIDIGFASPKDIVLILCACDQEIFSGWETSLGLQDEMIIDKINKVATAISSILQNPHDGCVVISGCGTSGRLAYLTARRFNRFLMSQGREPCFKYIISGGNDALFSSVELAEDDAREGARRLEEAVEGKTRVVYIGVTCGLSAPFVAGQLDMCLSRLDIFTPVLVGFNPAEQARFCVAIKEARKPALTNQYVTRSVKPGHKPEPIAGSTRMKSGTTTKIILETLALMALSRHNCELGLTVNGLVSMYRDVCQAVYDQAESLGQLIQVAGER</sequence>
<evidence type="ECO:0000259" key="2">
    <source>
        <dbReference type="PROSITE" id="PS51464"/>
    </source>
</evidence>
<keyword evidence="1" id="KW-0119">Carbohydrate metabolism</keyword>
<dbReference type="InterPro" id="IPR040190">
    <property type="entry name" value="MURQ/GCKR"/>
</dbReference>
<dbReference type="PANTHER" id="PTHR10088:SF4">
    <property type="entry name" value="GLUCOKINASE REGULATORY PROTEIN"/>
    <property type="match status" value="1"/>
</dbReference>
<dbReference type="InterPro" id="IPR001347">
    <property type="entry name" value="SIS_dom"/>
</dbReference>
<keyword evidence="4" id="KW-1185">Reference proteome</keyword>
<dbReference type="GO" id="GO:1901135">
    <property type="term" value="P:carbohydrate derivative metabolic process"/>
    <property type="evidence" value="ECO:0007669"/>
    <property type="project" value="InterPro"/>
</dbReference>
<protein>
    <submittedName>
        <fullName evidence="3">N-acetylmuramic acid 6-phosphate etherase</fullName>
    </submittedName>
</protein>
<evidence type="ECO:0000313" key="4">
    <source>
        <dbReference type="Proteomes" id="UP000735302"/>
    </source>
</evidence>
<organism evidence="3 4">
    <name type="scientific">Plakobranchus ocellatus</name>
    <dbReference type="NCBI Taxonomy" id="259542"/>
    <lineage>
        <taxon>Eukaryota</taxon>
        <taxon>Metazoa</taxon>
        <taxon>Spiralia</taxon>
        <taxon>Lophotrochozoa</taxon>
        <taxon>Mollusca</taxon>
        <taxon>Gastropoda</taxon>
        <taxon>Heterobranchia</taxon>
        <taxon>Euthyneura</taxon>
        <taxon>Panpulmonata</taxon>
        <taxon>Sacoglossa</taxon>
        <taxon>Placobranchoidea</taxon>
        <taxon>Plakobranchidae</taxon>
        <taxon>Plakobranchus</taxon>
    </lineage>
</organism>
<evidence type="ECO:0000256" key="1">
    <source>
        <dbReference type="ARBA" id="ARBA00023277"/>
    </source>
</evidence>
<dbReference type="GO" id="GO:0019899">
    <property type="term" value="F:enzyme binding"/>
    <property type="evidence" value="ECO:0007669"/>
    <property type="project" value="TreeGrafter"/>
</dbReference>
<dbReference type="Pfam" id="PF22645">
    <property type="entry name" value="GKRP_SIS_N"/>
    <property type="match status" value="1"/>
</dbReference>
<dbReference type="Gene3D" id="3.40.50.10490">
    <property type="entry name" value="Glucose-6-phosphate isomerase like protein, domain 1"/>
    <property type="match status" value="1"/>
</dbReference>
<dbReference type="GO" id="GO:0005654">
    <property type="term" value="C:nucleoplasm"/>
    <property type="evidence" value="ECO:0007669"/>
    <property type="project" value="TreeGrafter"/>
</dbReference>
<proteinExistence type="predicted"/>
<dbReference type="InterPro" id="IPR046348">
    <property type="entry name" value="SIS_dom_sf"/>
</dbReference>
<dbReference type="GO" id="GO:0009750">
    <property type="term" value="P:response to fructose"/>
    <property type="evidence" value="ECO:0007669"/>
    <property type="project" value="TreeGrafter"/>
</dbReference>
<name>A0AAV3XZW1_9GAST</name>
<dbReference type="PANTHER" id="PTHR10088">
    <property type="entry name" value="GLUCOKINASE REGULATORY PROTEIN"/>
    <property type="match status" value="1"/>
</dbReference>
<dbReference type="GO" id="GO:0042593">
    <property type="term" value="P:glucose homeostasis"/>
    <property type="evidence" value="ECO:0007669"/>
    <property type="project" value="TreeGrafter"/>
</dbReference>
<comment type="caution">
    <text evidence="3">The sequence shown here is derived from an EMBL/GenBank/DDBJ whole genome shotgun (WGS) entry which is preliminary data.</text>
</comment>
<dbReference type="GO" id="GO:0004857">
    <property type="term" value="F:enzyme inhibitor activity"/>
    <property type="evidence" value="ECO:0007669"/>
    <property type="project" value="TreeGrafter"/>
</dbReference>
<dbReference type="Proteomes" id="UP000735302">
    <property type="component" value="Unassembled WGS sequence"/>
</dbReference>